<evidence type="ECO:0000313" key="4">
    <source>
        <dbReference type="Proteomes" id="UP000239156"/>
    </source>
</evidence>
<evidence type="ECO:0000256" key="1">
    <source>
        <dbReference type="ARBA" id="ARBA00006298"/>
    </source>
</evidence>
<dbReference type="AlphaFoldDB" id="A0A2S4UZN9"/>
<protein>
    <submittedName>
        <fullName evidence="3">Uncharacterized protein</fullName>
    </submittedName>
</protein>
<feature type="region of interest" description="Disordered" evidence="2">
    <location>
        <begin position="132"/>
        <end position="152"/>
    </location>
</feature>
<dbReference type="InterPro" id="IPR019183">
    <property type="entry name" value="NAA25_NatB_aux_su"/>
</dbReference>
<accession>A0A2S4UZN9</accession>
<evidence type="ECO:0000256" key="2">
    <source>
        <dbReference type="SAM" id="MobiDB-lite"/>
    </source>
</evidence>
<dbReference type="EMBL" id="PKSL01000137">
    <property type="protein sequence ID" value="POW02721.1"/>
    <property type="molecule type" value="Genomic_DNA"/>
</dbReference>
<keyword evidence="4" id="KW-1185">Reference proteome</keyword>
<dbReference type="GO" id="GO:0031416">
    <property type="term" value="C:NatB complex"/>
    <property type="evidence" value="ECO:0007669"/>
    <property type="project" value="TreeGrafter"/>
</dbReference>
<reference evidence="3" key="1">
    <citation type="submission" date="2017-12" db="EMBL/GenBank/DDBJ databases">
        <title>Gene loss provides genomic basis for host adaptation in cereal stripe rust fungi.</title>
        <authorList>
            <person name="Xia C."/>
        </authorList>
    </citation>
    <scope>NUCLEOTIDE SEQUENCE [LARGE SCALE GENOMIC DNA]</scope>
    <source>
        <strain evidence="3">93-210</strain>
    </source>
</reference>
<proteinExistence type="inferred from homology"/>
<comment type="similarity">
    <text evidence="1">Belongs to the MDM20/NAA25 family.</text>
</comment>
<organism evidence="3 4">
    <name type="scientific">Puccinia striiformis</name>
    <dbReference type="NCBI Taxonomy" id="27350"/>
    <lineage>
        <taxon>Eukaryota</taxon>
        <taxon>Fungi</taxon>
        <taxon>Dikarya</taxon>
        <taxon>Basidiomycota</taxon>
        <taxon>Pucciniomycotina</taxon>
        <taxon>Pucciniomycetes</taxon>
        <taxon>Pucciniales</taxon>
        <taxon>Pucciniaceae</taxon>
        <taxon>Puccinia</taxon>
    </lineage>
</organism>
<evidence type="ECO:0000313" key="3">
    <source>
        <dbReference type="EMBL" id="POW02721.1"/>
    </source>
</evidence>
<dbReference type="Pfam" id="PF09797">
    <property type="entry name" value="NatB_MDM20"/>
    <property type="match status" value="2"/>
</dbReference>
<dbReference type="PANTHER" id="PTHR22767">
    <property type="entry name" value="N-TERMINAL ACETYLTRANSFERASE-RELATED"/>
    <property type="match status" value="1"/>
</dbReference>
<gene>
    <name evidence="3" type="ORF">PSTT_11615</name>
</gene>
<name>A0A2S4UZN9_9BASI</name>
<feature type="compositionally biased region" description="Polar residues" evidence="2">
    <location>
        <begin position="133"/>
        <end position="147"/>
    </location>
</feature>
<dbReference type="PANTHER" id="PTHR22767:SF3">
    <property type="entry name" value="N-ALPHA-ACETYLTRANSFERASE 25, NATB AUXILIARY SUBUNIT"/>
    <property type="match status" value="1"/>
</dbReference>
<dbReference type="VEuPathDB" id="FungiDB:PSTT_11615"/>
<sequence>METFLSLAGLGKLKDQQQIALKLHRAFPDETVYLNWALLSMILQEPGRSNSHTGERCPMSISIAYRCLQTLLNQCVKLKTQSPDPSTPTELEDPNNFWMVLQVLEMVGQFYPGDDGSKVVGISKLKYPESLFEPSSTSGRFRSTPASTAPEEASALSQLASLSIESPPVPNRDIDCGRPELPQYIARAREDYFKIFDSSLGQMMRLKYLNLELMWRQRAVEWANSAGLKELIDRMKKRLESDDHNWSTMITLNQGASNLLRIDESSGSNEYDLVDHLYLELNAKQNAQNCIERGYALARVDLRCRVRDPSLTELKDSFHPLAENLDQLVLSYFEQFGEKTCCFDDLAPYLKLLSTDELEKLRVALAQHRKTEIEQDPSSSESFLRKQISLEKILRSIALPLGDKHVAESTRLLRSYFKYLPLGKDLPTTTLQPADGMALLAAQALIEDWEGPNGSVANLYAACYVLEGCLARSAQQYQARSLLIRLYRLLGQKAIVLVSQEASLPSLNLYTSGALPPSFNHFVEFGIKHIQHDTLSHLGLDRCSIFFGHTYPPAYENGEKIQHLQAFDLIEYPATFYEHIEADTSTWISKCYMSGNYIKVEDLSFFKRQINCSLQKRVLRMERVRLLLFEKTRWSLMNTSRTKGTPRVKSDPDDECPFWDPSEVEMNLSEIFSACRPTIDNRDFTVIPDCRSWSTSGTCHQTNLGPPLGNLWLYTMSLTYTWMFKPQRTYGDHLRLRQPDKFPECTSFEVDLFHYSKAFITLICCEEPRLLGSYSQSLVGFFQRRNDELEAFTNTSADASGSRRPVPPSQLLAIIHCAYEGLCFLEVAHERYSDPSWNLFSKGKMIAQTIKTTRTKILAKVQTMDLLIQKVLDGINHDLLLEDDSSPRVIPKCLFASLQMPPPWAGEPIEGFGTLGDWNQSLSKLFLDQRDTLIGWHSLIKLYISSTS</sequence>
<dbReference type="Proteomes" id="UP000239156">
    <property type="component" value="Unassembled WGS sequence"/>
</dbReference>
<comment type="caution">
    <text evidence="3">The sequence shown here is derived from an EMBL/GenBank/DDBJ whole genome shotgun (WGS) entry which is preliminary data.</text>
</comment>